<dbReference type="InterPro" id="IPR024934">
    <property type="entry name" value="Rubredoxin-like_dom"/>
</dbReference>
<evidence type="ECO:0000256" key="4">
    <source>
        <dbReference type="ARBA" id="ARBA00022827"/>
    </source>
</evidence>
<evidence type="ECO:0000256" key="1">
    <source>
        <dbReference type="ARBA" id="ARBA00001965"/>
    </source>
</evidence>
<accession>A0ABS8NA75</accession>
<keyword evidence="3" id="KW-0285">Flavoprotein</keyword>
<keyword evidence="7" id="KW-1185">Reference proteome</keyword>
<proteinExistence type="predicted"/>
<organism evidence="6 7">
    <name type="scientific">Clostridium aromativorans</name>
    <dbReference type="NCBI Taxonomy" id="2836848"/>
    <lineage>
        <taxon>Bacteria</taxon>
        <taxon>Bacillati</taxon>
        <taxon>Bacillota</taxon>
        <taxon>Clostridia</taxon>
        <taxon>Eubacteriales</taxon>
        <taxon>Clostridiaceae</taxon>
        <taxon>Clostridium</taxon>
    </lineage>
</organism>
<dbReference type="Pfam" id="PF07992">
    <property type="entry name" value="Pyr_redox_2"/>
    <property type="match status" value="1"/>
</dbReference>
<dbReference type="InterPro" id="IPR041575">
    <property type="entry name" value="Rubredoxin_C"/>
</dbReference>
<dbReference type="InterPro" id="IPR023753">
    <property type="entry name" value="FAD/NAD-binding_dom"/>
</dbReference>
<dbReference type="Proteomes" id="UP001165422">
    <property type="component" value="Unassembled WGS sequence"/>
</dbReference>
<dbReference type="InterPro" id="IPR050260">
    <property type="entry name" value="FAD-bd_OxRdtase"/>
</dbReference>
<comment type="cofactor">
    <cofactor evidence="2">
        <name>FAD</name>
        <dbReference type="ChEBI" id="CHEBI:57692"/>
    </cofactor>
</comment>
<evidence type="ECO:0000313" key="7">
    <source>
        <dbReference type="Proteomes" id="UP001165422"/>
    </source>
</evidence>
<dbReference type="PROSITE" id="PS50903">
    <property type="entry name" value="RUBREDOXIN_LIKE"/>
    <property type="match status" value="1"/>
</dbReference>
<dbReference type="Gene3D" id="2.20.28.10">
    <property type="match status" value="1"/>
</dbReference>
<evidence type="ECO:0000256" key="3">
    <source>
        <dbReference type="ARBA" id="ARBA00022630"/>
    </source>
</evidence>
<evidence type="ECO:0000313" key="6">
    <source>
        <dbReference type="EMBL" id="MCC9296704.1"/>
    </source>
</evidence>
<dbReference type="RefSeq" id="WP_229982129.1">
    <property type="nucleotide sequence ID" value="NZ_JAJJPB010000043.1"/>
</dbReference>
<dbReference type="SUPFAM" id="SSF57802">
    <property type="entry name" value="Rubredoxin-like"/>
    <property type="match status" value="1"/>
</dbReference>
<evidence type="ECO:0000256" key="2">
    <source>
        <dbReference type="ARBA" id="ARBA00001974"/>
    </source>
</evidence>
<dbReference type="SUPFAM" id="SSF51905">
    <property type="entry name" value="FAD/NAD(P)-binding domain"/>
    <property type="match status" value="2"/>
</dbReference>
<dbReference type="Gene3D" id="3.30.390.30">
    <property type="match status" value="1"/>
</dbReference>
<sequence>MSIYKFGEKINDNAIKNSEGKSFTSVKKWKCLVCGIIIEGEEPPKVCPVCGADSSQFVEVSEKSPVDFSTDKNERFVIIGNGAAGYYAADSVRKRNKSCSITIISSENFLTYYRPELSDYLLKSIPDKDFYLSDKNWYKDNNIELILNCNIINVDTVSKKITSETGQEFPYDKLILANGSYNFVIPIKGKDRDGVFTLKYKSDAENIKNYMSKSKNAVIIGGGLLGLEAAWSIKNFGLDTTVVEFSNRLLPRQLDSESALMFKEAVDKSGVEIILGDSAEEILGEERVTGVRLKSGKIIKADMVLFSVGIRPNKQLVENTDIKTDKGIIVNDKMETSIKDVYACGDICQYNGRVYGNWPASENMGKVAGANASGDESHFSDFISSSFFTSMNVNLFSCGDISSESQTLTLKDAPAGKYQKLFFENNKLIGGILMGDTKKSGKIILAIQNKKCMQNIIKENPFI</sequence>
<dbReference type="Pfam" id="PF21349">
    <property type="entry name" value="RUBY_RBDX"/>
    <property type="match status" value="1"/>
</dbReference>
<protein>
    <submittedName>
        <fullName evidence="6">FAD-dependent oxidoreductase</fullName>
    </submittedName>
</protein>
<keyword evidence="4" id="KW-0274">FAD</keyword>
<name>A0ABS8NA75_9CLOT</name>
<dbReference type="Pfam" id="PF18267">
    <property type="entry name" value="Rubredoxin_C"/>
    <property type="match status" value="1"/>
</dbReference>
<gene>
    <name evidence="6" type="ORF">LN736_17855</name>
</gene>
<comment type="caution">
    <text evidence="6">The sequence shown here is derived from an EMBL/GenBank/DDBJ whole genome shotgun (WGS) entry which is preliminary data.</text>
</comment>
<feature type="domain" description="Rubredoxin-like" evidence="5">
    <location>
        <begin position="26"/>
        <end position="60"/>
    </location>
</feature>
<dbReference type="PRINTS" id="PR00411">
    <property type="entry name" value="PNDRDTASEI"/>
</dbReference>
<dbReference type="Gene3D" id="3.50.50.60">
    <property type="entry name" value="FAD/NAD(P)-binding domain"/>
    <property type="match status" value="2"/>
</dbReference>
<dbReference type="PANTHER" id="PTHR43429">
    <property type="entry name" value="PYRIDINE NUCLEOTIDE-DISULFIDE OXIDOREDUCTASE DOMAIN-CONTAINING"/>
    <property type="match status" value="1"/>
</dbReference>
<dbReference type="InterPro" id="IPR036188">
    <property type="entry name" value="FAD/NAD-bd_sf"/>
</dbReference>
<dbReference type="EMBL" id="JAJJPB010000043">
    <property type="protein sequence ID" value="MCC9296704.1"/>
    <property type="molecule type" value="Genomic_DNA"/>
</dbReference>
<dbReference type="InterPro" id="IPR016156">
    <property type="entry name" value="FAD/NAD-linked_Rdtase_dimer_sf"/>
</dbReference>
<reference evidence="6" key="1">
    <citation type="submission" date="2021-11" db="EMBL/GenBank/DDBJ databases">
        <authorList>
            <person name="Qingchun L."/>
            <person name="Dong Z."/>
            <person name="Zongwei Q."/>
            <person name="Jia Z."/>
            <person name="Duotao L."/>
        </authorList>
    </citation>
    <scope>NUCLEOTIDE SEQUENCE</scope>
    <source>
        <strain evidence="6">WLY-B-L2</strain>
    </source>
</reference>
<dbReference type="PANTHER" id="PTHR43429:SF3">
    <property type="entry name" value="NITRITE REDUCTASE [NAD(P)H]"/>
    <property type="match status" value="1"/>
</dbReference>
<dbReference type="CDD" id="cd00729">
    <property type="entry name" value="rubredoxin_SM"/>
    <property type="match status" value="1"/>
</dbReference>
<comment type="cofactor">
    <cofactor evidence="1">
        <name>Fe(3+)</name>
        <dbReference type="ChEBI" id="CHEBI:29034"/>
    </cofactor>
</comment>
<evidence type="ECO:0000259" key="5">
    <source>
        <dbReference type="PROSITE" id="PS50903"/>
    </source>
</evidence>
<dbReference type="InterPro" id="IPR048574">
    <property type="entry name" value="RUBY_RBDX"/>
</dbReference>
<dbReference type="PRINTS" id="PR00368">
    <property type="entry name" value="FADPNR"/>
</dbReference>